<sequence>MRPLHPLPLPLPVTSAGPRPSAAASRAARGPATPAPRAVPCAGQAGASPVEPGAPAGRHGAEPGRCERPGRPRSASRRLRCVIGVIGGVLWWGAVFRFAAGPGEAAPWLNALVAGGWGLGLIPLHAVPARASRRRTARARPADPALRTP</sequence>
<keyword evidence="2" id="KW-0472">Membrane</keyword>
<feature type="compositionally biased region" description="Pro residues" evidence="1">
    <location>
        <begin position="1"/>
        <end position="11"/>
    </location>
</feature>
<evidence type="ECO:0000313" key="3">
    <source>
        <dbReference type="EMBL" id="NJP47526.1"/>
    </source>
</evidence>
<comment type="caution">
    <text evidence="3">The sequence shown here is derived from an EMBL/GenBank/DDBJ whole genome shotgun (WGS) entry which is preliminary data.</text>
</comment>
<gene>
    <name evidence="3" type="ORF">HCN08_29590</name>
</gene>
<dbReference type="Proteomes" id="UP000734511">
    <property type="component" value="Unassembled WGS sequence"/>
</dbReference>
<feature type="transmembrane region" description="Helical" evidence="2">
    <location>
        <begin position="81"/>
        <end position="100"/>
    </location>
</feature>
<evidence type="ECO:0000256" key="1">
    <source>
        <dbReference type="SAM" id="MobiDB-lite"/>
    </source>
</evidence>
<feature type="compositionally biased region" description="Basic and acidic residues" evidence="1">
    <location>
        <begin position="59"/>
        <end position="70"/>
    </location>
</feature>
<reference evidence="3 4" key="1">
    <citation type="submission" date="2020-03" db="EMBL/GenBank/DDBJ databases">
        <title>WGS of actinomycetes isolated from Thailand.</title>
        <authorList>
            <person name="Thawai C."/>
        </authorList>
    </citation>
    <scope>NUCLEOTIDE SEQUENCE [LARGE SCALE GENOMIC DNA]</scope>
    <source>
        <strain evidence="3 4">PRB2-1</strain>
    </source>
</reference>
<feature type="region of interest" description="Disordered" evidence="1">
    <location>
        <begin position="1"/>
        <end position="75"/>
    </location>
</feature>
<keyword evidence="2" id="KW-1133">Transmembrane helix</keyword>
<proteinExistence type="predicted"/>
<evidence type="ECO:0000256" key="2">
    <source>
        <dbReference type="SAM" id="Phobius"/>
    </source>
</evidence>
<dbReference type="RefSeq" id="WP_167986369.1">
    <property type="nucleotide sequence ID" value="NZ_JAATEJ010000031.1"/>
</dbReference>
<keyword evidence="4" id="KW-1185">Reference proteome</keyword>
<feature type="region of interest" description="Disordered" evidence="1">
    <location>
        <begin position="130"/>
        <end position="149"/>
    </location>
</feature>
<organism evidence="3 4">
    <name type="scientific">Actinacidiphila epipremni</name>
    <dbReference type="NCBI Taxonomy" id="2053013"/>
    <lineage>
        <taxon>Bacteria</taxon>
        <taxon>Bacillati</taxon>
        <taxon>Actinomycetota</taxon>
        <taxon>Actinomycetes</taxon>
        <taxon>Kitasatosporales</taxon>
        <taxon>Streptomycetaceae</taxon>
        <taxon>Actinacidiphila</taxon>
    </lineage>
</organism>
<keyword evidence="2" id="KW-0812">Transmembrane</keyword>
<feature type="compositionally biased region" description="Low complexity" evidence="1">
    <location>
        <begin position="12"/>
        <end position="38"/>
    </location>
</feature>
<protein>
    <submittedName>
        <fullName evidence="3">Uncharacterized protein</fullName>
    </submittedName>
</protein>
<feature type="transmembrane region" description="Helical" evidence="2">
    <location>
        <begin position="106"/>
        <end position="127"/>
    </location>
</feature>
<dbReference type="EMBL" id="JAATEJ010000031">
    <property type="protein sequence ID" value="NJP47526.1"/>
    <property type="molecule type" value="Genomic_DNA"/>
</dbReference>
<evidence type="ECO:0000313" key="4">
    <source>
        <dbReference type="Proteomes" id="UP000734511"/>
    </source>
</evidence>
<accession>A0ABX0ZWH0</accession>
<name>A0ABX0ZWH0_9ACTN</name>